<evidence type="ECO:0000256" key="10">
    <source>
        <dbReference type="SAM" id="SignalP"/>
    </source>
</evidence>
<evidence type="ECO:0000256" key="8">
    <source>
        <dbReference type="ARBA" id="ARBA00024756"/>
    </source>
</evidence>
<dbReference type="PANTHER" id="PTHR22527:SF2">
    <property type="entry name" value="PLACENTA-EXPRESSED TRANSCRIPT 1 PROTEIN"/>
    <property type="match status" value="1"/>
</dbReference>
<keyword evidence="3" id="KW-1003">Cell membrane</keyword>
<keyword evidence="12" id="KW-1185">Reference proteome</keyword>
<feature type="chain" id="PRO_5035287679" description="Placenta-expressed transcript 1 protein" evidence="10">
    <location>
        <begin position="24"/>
        <end position="198"/>
    </location>
</feature>
<keyword evidence="7" id="KW-0325">Glycoprotein</keyword>
<dbReference type="AlphaFoldDB" id="A0A8J6AHU1"/>
<dbReference type="InterPro" id="IPR026184">
    <property type="entry name" value="PLET1"/>
</dbReference>
<dbReference type="PANTHER" id="PTHR22527">
    <property type="entry name" value="PLACENTA-EXPRESSED TRANSCRIPT 1 PROTEIN"/>
    <property type="match status" value="1"/>
</dbReference>
<name>A0A8J6AHU1_GALPY</name>
<sequence length="198" mass="22005">MAVLGSTLGLLLCLGLLFSPASARNHSEHCMPFTNIVASSGPGIQVNATVYENITIYTVLVPVNKNISSVAMRAADTNNSSAGTWEGADEYCNSSVLYHVKDSDTDRGLFETKWVYPNSEHKTEVILKDNYNHEPQDLFTTSHNLPYLFNQAKHVPSHSSNHTHNPHPTHDSTHHQFSQHSLPQPHRQYHSDPASLSH</sequence>
<feature type="region of interest" description="Disordered" evidence="9">
    <location>
        <begin position="155"/>
        <end position="198"/>
    </location>
</feature>
<dbReference type="GO" id="GO:0009897">
    <property type="term" value="C:external side of plasma membrane"/>
    <property type="evidence" value="ECO:0007669"/>
    <property type="project" value="TreeGrafter"/>
</dbReference>
<dbReference type="OrthoDB" id="9446289at2759"/>
<dbReference type="GO" id="GO:0016324">
    <property type="term" value="C:apical plasma membrane"/>
    <property type="evidence" value="ECO:0007669"/>
    <property type="project" value="UniProtKB-SubCell"/>
</dbReference>
<evidence type="ECO:0000256" key="1">
    <source>
        <dbReference type="ARBA" id="ARBA00004221"/>
    </source>
</evidence>
<evidence type="ECO:0000256" key="4">
    <source>
        <dbReference type="ARBA" id="ARBA00022729"/>
    </source>
</evidence>
<dbReference type="GO" id="GO:0030335">
    <property type="term" value="P:positive regulation of cell migration"/>
    <property type="evidence" value="ECO:0007669"/>
    <property type="project" value="TreeGrafter"/>
</dbReference>
<organism evidence="11 12">
    <name type="scientific">Galemys pyrenaicus</name>
    <name type="common">Iberian desman</name>
    <name type="synonym">Pyrenean desman</name>
    <dbReference type="NCBI Taxonomy" id="202257"/>
    <lineage>
        <taxon>Eukaryota</taxon>
        <taxon>Metazoa</taxon>
        <taxon>Chordata</taxon>
        <taxon>Craniata</taxon>
        <taxon>Vertebrata</taxon>
        <taxon>Euteleostomi</taxon>
        <taxon>Mammalia</taxon>
        <taxon>Eutheria</taxon>
        <taxon>Laurasiatheria</taxon>
        <taxon>Eulipotyphla</taxon>
        <taxon>Talpidae</taxon>
        <taxon>Galemys</taxon>
    </lineage>
</organism>
<keyword evidence="5" id="KW-0221">Differentiation</keyword>
<comment type="caution">
    <text evidence="11">The sequence shown here is derived from an EMBL/GenBank/DDBJ whole genome shotgun (WGS) entry which is preliminary data.</text>
</comment>
<dbReference type="Proteomes" id="UP000700334">
    <property type="component" value="Unassembled WGS sequence"/>
</dbReference>
<evidence type="ECO:0000256" key="9">
    <source>
        <dbReference type="SAM" id="MobiDB-lite"/>
    </source>
</evidence>
<evidence type="ECO:0000256" key="7">
    <source>
        <dbReference type="ARBA" id="ARBA00023180"/>
    </source>
</evidence>
<dbReference type="GO" id="GO:0001953">
    <property type="term" value="P:negative regulation of cell-matrix adhesion"/>
    <property type="evidence" value="ECO:0007669"/>
    <property type="project" value="TreeGrafter"/>
</dbReference>
<gene>
    <name evidence="11" type="ORF">J0S82_005867</name>
</gene>
<accession>A0A8J6AHU1</accession>
<proteinExistence type="predicted"/>
<evidence type="ECO:0000313" key="11">
    <source>
        <dbReference type="EMBL" id="KAG8519042.1"/>
    </source>
</evidence>
<evidence type="ECO:0000313" key="12">
    <source>
        <dbReference type="Proteomes" id="UP000700334"/>
    </source>
</evidence>
<keyword evidence="6" id="KW-0472">Membrane</keyword>
<dbReference type="GO" id="GO:0030154">
    <property type="term" value="P:cell differentiation"/>
    <property type="evidence" value="ECO:0007669"/>
    <property type="project" value="UniProtKB-KW"/>
</dbReference>
<dbReference type="EMBL" id="JAGFMF010011614">
    <property type="protein sequence ID" value="KAG8519042.1"/>
    <property type="molecule type" value="Genomic_DNA"/>
</dbReference>
<dbReference type="GO" id="GO:0035313">
    <property type="term" value="P:wound healing, spreading of epidermal cells"/>
    <property type="evidence" value="ECO:0007669"/>
    <property type="project" value="TreeGrafter"/>
</dbReference>
<feature type="signal peptide" evidence="10">
    <location>
        <begin position="1"/>
        <end position="23"/>
    </location>
</feature>
<comment type="subcellular location">
    <subcellularLocation>
        <location evidence="1">Apical cell membrane</location>
    </subcellularLocation>
</comment>
<keyword evidence="4 10" id="KW-0732">Signal</keyword>
<evidence type="ECO:0000256" key="2">
    <source>
        <dbReference type="ARBA" id="ARBA00014036"/>
    </source>
</evidence>
<evidence type="ECO:0000256" key="5">
    <source>
        <dbReference type="ARBA" id="ARBA00022782"/>
    </source>
</evidence>
<comment type="function">
    <text evidence="8">Modulates leading keratinocyte migration and cellular adhesion to matrix proteins during a wound-healing response and promotes wound repair. May play a role during trichilemmal differentiation of the hair follicle.</text>
</comment>
<evidence type="ECO:0000256" key="6">
    <source>
        <dbReference type="ARBA" id="ARBA00023136"/>
    </source>
</evidence>
<reference evidence="11" key="1">
    <citation type="journal article" date="2021" name="Evol. Appl.">
        <title>The genome of the Pyrenean desman and the effects of bottlenecks and inbreeding on the genomic landscape of an endangered species.</title>
        <authorList>
            <person name="Escoda L."/>
            <person name="Castresana J."/>
        </authorList>
    </citation>
    <scope>NUCLEOTIDE SEQUENCE</scope>
    <source>
        <strain evidence="11">IBE-C5619</strain>
    </source>
</reference>
<evidence type="ECO:0000256" key="3">
    <source>
        <dbReference type="ARBA" id="ARBA00022475"/>
    </source>
</evidence>
<protein>
    <recommendedName>
        <fullName evidence="2">Placenta-expressed transcript 1 protein</fullName>
    </recommendedName>
</protein>